<dbReference type="Gene3D" id="3.40.33.10">
    <property type="entry name" value="CAP"/>
    <property type="match status" value="1"/>
</dbReference>
<organism evidence="2 3">
    <name type="scientific">Cylicostephanus goldi</name>
    <name type="common">Nematode worm</name>
    <dbReference type="NCBI Taxonomy" id="71465"/>
    <lineage>
        <taxon>Eukaryota</taxon>
        <taxon>Metazoa</taxon>
        <taxon>Ecdysozoa</taxon>
        <taxon>Nematoda</taxon>
        <taxon>Chromadorea</taxon>
        <taxon>Rhabditida</taxon>
        <taxon>Rhabditina</taxon>
        <taxon>Rhabditomorpha</taxon>
        <taxon>Strongyloidea</taxon>
        <taxon>Strongylidae</taxon>
        <taxon>Cylicostephanus</taxon>
    </lineage>
</organism>
<feature type="non-terminal residue" evidence="2">
    <location>
        <position position="138"/>
    </location>
</feature>
<gene>
    <name evidence="2" type="ORF">CGOC_LOCUS11337</name>
</gene>
<proteinExistence type="predicted"/>
<evidence type="ECO:0008006" key="4">
    <source>
        <dbReference type="Google" id="ProtNLM"/>
    </source>
</evidence>
<dbReference type="InterPro" id="IPR035940">
    <property type="entry name" value="CAP_sf"/>
</dbReference>
<accession>A0A3P7N4X7</accession>
<dbReference type="AlphaFoldDB" id="A0A3P7N4X7"/>
<feature type="compositionally biased region" description="Low complexity" evidence="1">
    <location>
        <begin position="79"/>
        <end position="89"/>
    </location>
</feature>
<reference evidence="2 3" key="1">
    <citation type="submission" date="2018-11" db="EMBL/GenBank/DDBJ databases">
        <authorList>
            <consortium name="Pathogen Informatics"/>
        </authorList>
    </citation>
    <scope>NUCLEOTIDE SEQUENCE [LARGE SCALE GENOMIC DNA]</scope>
</reference>
<dbReference type="OrthoDB" id="5872317at2759"/>
<feature type="compositionally biased region" description="Acidic residues" evidence="1">
    <location>
        <begin position="90"/>
        <end position="138"/>
    </location>
</feature>
<dbReference type="SUPFAM" id="SSF55797">
    <property type="entry name" value="PR-1-like"/>
    <property type="match status" value="1"/>
</dbReference>
<dbReference type="Proteomes" id="UP000271889">
    <property type="component" value="Unassembled WGS sequence"/>
</dbReference>
<feature type="region of interest" description="Disordered" evidence="1">
    <location>
        <begin position="71"/>
        <end position="138"/>
    </location>
</feature>
<sequence>MIYNKTLKIGCAYLFCQDQGKVALACVYEKRPIEGQPLYWADSKNNKGCTKDAPCKKLIKGAVCSSNDDGTVGPLCLQEAPPATEAPETITEEPESTTDEQESATDEQESTTDEQESATDEPESTADEPESTTDEQES</sequence>
<protein>
    <recommendedName>
        <fullName evidence="4">SCP domain-containing protein</fullName>
    </recommendedName>
</protein>
<dbReference type="EMBL" id="UYRV01115853">
    <property type="protein sequence ID" value="VDN29727.1"/>
    <property type="molecule type" value="Genomic_DNA"/>
</dbReference>
<evidence type="ECO:0000256" key="1">
    <source>
        <dbReference type="SAM" id="MobiDB-lite"/>
    </source>
</evidence>
<evidence type="ECO:0000313" key="3">
    <source>
        <dbReference type="Proteomes" id="UP000271889"/>
    </source>
</evidence>
<keyword evidence="3" id="KW-1185">Reference proteome</keyword>
<name>A0A3P7N4X7_CYLGO</name>
<evidence type="ECO:0000313" key="2">
    <source>
        <dbReference type="EMBL" id="VDN29727.1"/>
    </source>
</evidence>